<proteinExistence type="predicted"/>
<evidence type="ECO:0000256" key="3">
    <source>
        <dbReference type="ARBA" id="ARBA00022723"/>
    </source>
</evidence>
<dbReference type="InterPro" id="IPR014756">
    <property type="entry name" value="Ig_E-set"/>
</dbReference>
<gene>
    <name evidence="7" type="ORF">DLAC_04846</name>
</gene>
<dbReference type="Pfam" id="PF00174">
    <property type="entry name" value="Oxidored_molyb"/>
    <property type="match status" value="1"/>
</dbReference>
<dbReference type="GO" id="GO:0043546">
    <property type="term" value="F:molybdopterin cofactor binding"/>
    <property type="evidence" value="ECO:0007669"/>
    <property type="project" value="TreeGrafter"/>
</dbReference>
<dbReference type="InterPro" id="IPR005066">
    <property type="entry name" value="MoCF_OxRdtse_dimer"/>
</dbReference>
<dbReference type="STRING" id="361077.A0A151ZJ25"/>
<dbReference type="OrthoDB" id="10051395at2759"/>
<dbReference type="InterPro" id="IPR008335">
    <property type="entry name" value="Mopterin_OxRdtase_euk"/>
</dbReference>
<evidence type="ECO:0000259" key="5">
    <source>
        <dbReference type="Pfam" id="PF00174"/>
    </source>
</evidence>
<dbReference type="OMA" id="MSHGYRI"/>
<dbReference type="FunFam" id="3.90.420.10:FF:000002">
    <property type="entry name" value="sulfite oxidase, mitochondrial"/>
    <property type="match status" value="1"/>
</dbReference>
<keyword evidence="4" id="KW-0560">Oxidoreductase</keyword>
<dbReference type="InterPro" id="IPR000572">
    <property type="entry name" value="OxRdtase_Mopterin-bd_dom"/>
</dbReference>
<dbReference type="PANTHER" id="PTHR19372">
    <property type="entry name" value="SULFITE REDUCTASE"/>
    <property type="match status" value="1"/>
</dbReference>
<dbReference type="GO" id="GO:0020037">
    <property type="term" value="F:heme binding"/>
    <property type="evidence" value="ECO:0007669"/>
    <property type="project" value="TreeGrafter"/>
</dbReference>
<dbReference type="PANTHER" id="PTHR19372:SF7">
    <property type="entry name" value="SULFITE OXIDASE, MITOCHONDRIAL"/>
    <property type="match status" value="1"/>
</dbReference>
<evidence type="ECO:0000256" key="4">
    <source>
        <dbReference type="ARBA" id="ARBA00023002"/>
    </source>
</evidence>
<dbReference type="SUPFAM" id="SSF81296">
    <property type="entry name" value="E set domains"/>
    <property type="match status" value="1"/>
</dbReference>
<feature type="domain" description="Oxidoreductase molybdopterin-binding" evidence="5">
    <location>
        <begin position="52"/>
        <end position="231"/>
    </location>
</feature>
<evidence type="ECO:0000313" key="7">
    <source>
        <dbReference type="EMBL" id="KYQ93956.1"/>
    </source>
</evidence>
<dbReference type="GO" id="GO:0008482">
    <property type="term" value="F:sulfite oxidase activity"/>
    <property type="evidence" value="ECO:0007669"/>
    <property type="project" value="TreeGrafter"/>
</dbReference>
<keyword evidence="8" id="KW-1185">Reference proteome</keyword>
<dbReference type="SUPFAM" id="SSF56524">
    <property type="entry name" value="Oxidoreductase molybdopterin-binding domain"/>
    <property type="match status" value="1"/>
</dbReference>
<dbReference type="GO" id="GO:0005739">
    <property type="term" value="C:mitochondrion"/>
    <property type="evidence" value="ECO:0007669"/>
    <property type="project" value="TreeGrafter"/>
</dbReference>
<dbReference type="Pfam" id="PF03404">
    <property type="entry name" value="Mo-co_dimer"/>
    <property type="match status" value="1"/>
</dbReference>
<protein>
    <submittedName>
        <fullName evidence="7">Putative sulfite oxidase</fullName>
    </submittedName>
</protein>
<keyword evidence="3" id="KW-0479">Metal-binding</keyword>
<dbReference type="EMBL" id="LODT01000023">
    <property type="protein sequence ID" value="KYQ93956.1"/>
    <property type="molecule type" value="Genomic_DNA"/>
</dbReference>
<keyword evidence="2" id="KW-0500">Molybdenum</keyword>
<dbReference type="Proteomes" id="UP000076078">
    <property type="component" value="Unassembled WGS sequence"/>
</dbReference>
<comment type="caution">
    <text evidence="7">The sequence shown here is derived from an EMBL/GenBank/DDBJ whole genome shotgun (WGS) entry which is preliminary data.</text>
</comment>
<dbReference type="Gene3D" id="3.90.420.10">
    <property type="entry name" value="Oxidoreductase, molybdopterin-binding domain"/>
    <property type="match status" value="1"/>
</dbReference>
<dbReference type="FunCoup" id="A0A151ZJ25">
    <property type="interactions" value="617"/>
</dbReference>
<name>A0A151ZJ25_TIELA</name>
<comment type="cofactor">
    <cofactor evidence="1">
        <name>Mo-molybdopterin</name>
        <dbReference type="ChEBI" id="CHEBI:71302"/>
    </cofactor>
</comment>
<dbReference type="GO" id="GO:0006790">
    <property type="term" value="P:sulfur compound metabolic process"/>
    <property type="evidence" value="ECO:0007669"/>
    <property type="project" value="TreeGrafter"/>
</dbReference>
<evidence type="ECO:0000259" key="6">
    <source>
        <dbReference type="Pfam" id="PF03404"/>
    </source>
</evidence>
<feature type="domain" description="Moybdenum cofactor oxidoreductase dimerisation" evidence="6">
    <location>
        <begin position="258"/>
        <end position="389"/>
    </location>
</feature>
<dbReference type="Gene3D" id="2.60.40.650">
    <property type="match status" value="1"/>
</dbReference>
<dbReference type="InParanoid" id="A0A151ZJ25"/>
<dbReference type="InterPro" id="IPR036374">
    <property type="entry name" value="OxRdtase_Mopterin-bd_sf"/>
</dbReference>
<evidence type="ECO:0000256" key="1">
    <source>
        <dbReference type="ARBA" id="ARBA00001924"/>
    </source>
</evidence>
<accession>A0A151ZJ25</accession>
<reference evidence="7 8" key="1">
    <citation type="submission" date="2015-12" db="EMBL/GenBank/DDBJ databases">
        <title>Dictyostelia acquired genes for synthesis and detection of signals that induce cell-type specialization by lateral gene transfer from prokaryotes.</title>
        <authorList>
            <person name="Gloeckner G."/>
            <person name="Schaap P."/>
        </authorList>
    </citation>
    <scope>NUCLEOTIDE SEQUENCE [LARGE SCALE GENOMIC DNA]</scope>
    <source>
        <strain evidence="7 8">TK</strain>
    </source>
</reference>
<sequence length="398" mass="44976">MENEKNDYSKEPERKLEQFIINCKEPFNAEPTPSQLISNFITPTENFYVRNHAPVPDIDVSTYILKVDGLVGKALSLTMRDIKERFPKVTITAHLQCAGNRRTMMSEYKKVKGVGWGIASLSNATWSGCRLRDVLVEAKAFGKDLGALHACFWGLDIGCVEDNGKPYGSSITMEKAMELDGDVLLAYEMNGETLTRDHGFPLRVIAPGIIGARSVKWLDKITVSSNESESFFQQRDYKIFHNGVDWHNVSQYWDKTPSLQELSVQSAICLPAPGSSLYLPFQIMGYATSGGGRKIERVDISLDGGVTWDYSDLMNEDKGPVNKYWSWAFFRYNLTADKFQFAPGMIEKDIQIVCRAWDNSSNTQPKDVKDIWNLRGVMNNSWHQVNVKVINKNLNSNL</sequence>
<dbReference type="GO" id="GO:0030151">
    <property type="term" value="F:molybdenum ion binding"/>
    <property type="evidence" value="ECO:0007669"/>
    <property type="project" value="InterPro"/>
</dbReference>
<dbReference type="AlphaFoldDB" id="A0A151ZJ25"/>
<dbReference type="PRINTS" id="PR00407">
    <property type="entry name" value="EUMOPTERIN"/>
</dbReference>
<evidence type="ECO:0000313" key="8">
    <source>
        <dbReference type="Proteomes" id="UP000076078"/>
    </source>
</evidence>
<organism evidence="7 8">
    <name type="scientific">Tieghemostelium lacteum</name>
    <name type="common">Slime mold</name>
    <name type="synonym">Dictyostelium lacteum</name>
    <dbReference type="NCBI Taxonomy" id="361077"/>
    <lineage>
        <taxon>Eukaryota</taxon>
        <taxon>Amoebozoa</taxon>
        <taxon>Evosea</taxon>
        <taxon>Eumycetozoa</taxon>
        <taxon>Dictyostelia</taxon>
        <taxon>Dictyosteliales</taxon>
        <taxon>Raperosteliaceae</taxon>
        <taxon>Tieghemostelium</taxon>
    </lineage>
</organism>
<evidence type="ECO:0000256" key="2">
    <source>
        <dbReference type="ARBA" id="ARBA00022505"/>
    </source>
</evidence>